<keyword evidence="1" id="KW-1133">Transmembrane helix</keyword>
<proteinExistence type="predicted"/>
<dbReference type="Gene3D" id="1.25.40.10">
    <property type="entry name" value="Tetratricopeptide repeat domain"/>
    <property type="match status" value="1"/>
</dbReference>
<keyword evidence="1" id="KW-0812">Transmembrane</keyword>
<keyword evidence="1" id="KW-0472">Membrane</keyword>
<protein>
    <submittedName>
        <fullName evidence="2">Unannotated protein</fullName>
    </submittedName>
</protein>
<evidence type="ECO:0000313" key="2">
    <source>
        <dbReference type="EMBL" id="CAB4812311.1"/>
    </source>
</evidence>
<dbReference type="SUPFAM" id="SSF48439">
    <property type="entry name" value="Protein prenylyltransferase"/>
    <property type="match status" value="1"/>
</dbReference>
<feature type="transmembrane region" description="Helical" evidence="1">
    <location>
        <begin position="80"/>
        <end position="98"/>
    </location>
</feature>
<dbReference type="AlphaFoldDB" id="A0A6J6YS60"/>
<accession>A0A6J6YS60</accession>
<dbReference type="EMBL" id="CAFAAP010000198">
    <property type="protein sequence ID" value="CAB4812311.1"/>
    <property type="molecule type" value="Genomic_DNA"/>
</dbReference>
<reference evidence="2" key="1">
    <citation type="submission" date="2020-05" db="EMBL/GenBank/DDBJ databases">
        <authorList>
            <person name="Chiriac C."/>
            <person name="Salcher M."/>
            <person name="Ghai R."/>
            <person name="Kavagutti S V."/>
        </authorList>
    </citation>
    <scope>NUCLEOTIDE SEQUENCE</scope>
</reference>
<gene>
    <name evidence="2" type="ORF">UFOPK3026_01194</name>
</gene>
<sequence>MDKSDANFESLVDQRTFLLQSLRDLDAEFKAGDLDLDDYNSLRSDYVARTAQVLKELESPEPTSSIRENTKSTKRARQTVITLLLVLIVATGTGWLVAKQSGQRLSGQSLSGGIEDSTASLLSRARATNFVDPQAAIELYSQVLGLDPDNVEALTYRAWLLALIARGAGSEIKQLAFLSASSDLERAIKIDANYPDAHCFLGIIRFRLAGDAIGSREQLKICESQNPPAEVKSFVDSIIAEVDAAIAG</sequence>
<organism evidence="2">
    <name type="scientific">freshwater metagenome</name>
    <dbReference type="NCBI Taxonomy" id="449393"/>
    <lineage>
        <taxon>unclassified sequences</taxon>
        <taxon>metagenomes</taxon>
        <taxon>ecological metagenomes</taxon>
    </lineage>
</organism>
<name>A0A6J6YS60_9ZZZZ</name>
<evidence type="ECO:0000256" key="1">
    <source>
        <dbReference type="SAM" id="Phobius"/>
    </source>
</evidence>
<dbReference type="InterPro" id="IPR011990">
    <property type="entry name" value="TPR-like_helical_dom_sf"/>
</dbReference>